<dbReference type="EMBL" id="RAWE01000107">
    <property type="protein sequence ID" value="RKG99748.1"/>
    <property type="molecule type" value="Genomic_DNA"/>
</dbReference>
<accession>A0A3A8JXY0</accession>
<evidence type="ECO:0000313" key="1">
    <source>
        <dbReference type="EMBL" id="RKG99748.1"/>
    </source>
</evidence>
<reference evidence="2" key="1">
    <citation type="submission" date="2018-09" db="EMBL/GenBank/DDBJ databases">
        <authorList>
            <person name="Livingstone P.G."/>
            <person name="Whitworth D.E."/>
        </authorList>
    </citation>
    <scope>NUCLEOTIDE SEQUENCE [LARGE SCALE GENOMIC DNA]</scope>
    <source>
        <strain evidence="2">CA043D</strain>
    </source>
</reference>
<sequence>MMPAALFDELASHVAAQTDAIFRGTPGAATSTRNRTDEAKAVLEHAASGEGLAAFEASEVLNRWVEGA</sequence>
<evidence type="ECO:0000313" key="2">
    <source>
        <dbReference type="Proteomes" id="UP000268313"/>
    </source>
</evidence>
<proteinExistence type="predicted"/>
<keyword evidence="2" id="KW-1185">Reference proteome</keyword>
<name>A0A3A8JXY0_9BACT</name>
<dbReference type="Proteomes" id="UP000268313">
    <property type="component" value="Unassembled WGS sequence"/>
</dbReference>
<dbReference type="AlphaFoldDB" id="A0A3A8JXY0"/>
<protein>
    <submittedName>
        <fullName evidence="1">Uncharacterized protein</fullName>
    </submittedName>
</protein>
<comment type="caution">
    <text evidence="1">The sequence shown here is derived from an EMBL/GenBank/DDBJ whole genome shotgun (WGS) entry which is preliminary data.</text>
</comment>
<gene>
    <name evidence="1" type="ORF">D7X32_25595</name>
</gene>
<organism evidence="1 2">
    <name type="scientific">Corallococcus carmarthensis</name>
    <dbReference type="NCBI Taxonomy" id="2316728"/>
    <lineage>
        <taxon>Bacteria</taxon>
        <taxon>Pseudomonadati</taxon>
        <taxon>Myxococcota</taxon>
        <taxon>Myxococcia</taxon>
        <taxon>Myxococcales</taxon>
        <taxon>Cystobacterineae</taxon>
        <taxon>Myxococcaceae</taxon>
        <taxon>Corallococcus</taxon>
    </lineage>
</organism>